<feature type="DNA-binding region" description="H-T-H motif" evidence="2">
    <location>
        <begin position="68"/>
        <end position="87"/>
    </location>
</feature>
<dbReference type="KEGG" id="asd:AS9A_3614"/>
<accession>F6ES48</accession>
<dbReference type="SUPFAM" id="SSF46689">
    <property type="entry name" value="Homeodomain-like"/>
    <property type="match status" value="1"/>
</dbReference>
<evidence type="ECO:0000313" key="5">
    <source>
        <dbReference type="Proteomes" id="UP000009235"/>
    </source>
</evidence>
<dbReference type="HOGENOM" id="CLU_081861_3_0_11"/>
<evidence type="ECO:0000259" key="3">
    <source>
        <dbReference type="PROSITE" id="PS50977"/>
    </source>
</evidence>
<dbReference type="EMBL" id="CP002786">
    <property type="protein sequence ID" value="AEF42052.1"/>
    <property type="molecule type" value="Genomic_DNA"/>
</dbReference>
<dbReference type="InterPro" id="IPR001647">
    <property type="entry name" value="HTH_TetR"/>
</dbReference>
<gene>
    <name evidence="4" type="ordered locus">AS9A_3614</name>
</gene>
<dbReference type="PROSITE" id="PS50977">
    <property type="entry name" value="HTH_TETR_2"/>
    <property type="match status" value="1"/>
</dbReference>
<dbReference type="STRING" id="443218.AS9A_3614"/>
<dbReference type="PANTHER" id="PTHR47752">
    <property type="entry name" value="HTH-TYPE TRANSCRIPTIONAL REPRESSOR FABR"/>
    <property type="match status" value="1"/>
</dbReference>
<name>F6ES48_HOYSD</name>
<dbReference type="PANTHER" id="PTHR47752:SF1">
    <property type="entry name" value="HTH-TYPE TRANSCRIPTIONAL REPRESSOR FABR"/>
    <property type="match status" value="1"/>
</dbReference>
<dbReference type="Proteomes" id="UP000009235">
    <property type="component" value="Chromosome"/>
</dbReference>
<reference evidence="4 5" key="1">
    <citation type="journal article" date="2011" name="J. Bacteriol.">
        <title>Complete genome sequence of Amycolicicoccus subflavus DQS3-9A1T, an actinomycete isolated from crude oil-polluted soil.</title>
        <authorList>
            <person name="Cai M."/>
            <person name="Chen W.M."/>
            <person name="Nie Y."/>
            <person name="Chi C.Q."/>
            <person name="Wang Y.N."/>
            <person name="Tang Y.Q."/>
            <person name="Li G.Y."/>
            <person name="Wu X.L."/>
        </authorList>
    </citation>
    <scope>NUCLEOTIDE SEQUENCE [LARGE SCALE GENOMIC DNA]</scope>
    <source>
        <strain evidence="5">DSM 45089 / DQS3-9A1</strain>
    </source>
</reference>
<sequence length="239" mass="27262">MCRLLNPHVNNPFRDPHDSVCAFTGPLPPKLIDVTGPGSRSERKERTRQALLDGTLELLDDRSFVSVSLREVTRAVGIVPTAFYRHFDSMEHLGVNLVEMSTRALRQILREARRNTNPTIRDFLSIIAREVREHEREFRFITQERYGGVAEIRRAIATELRLFSRELAAELARIPAMRDWEYDDIEWVADLGVTAIIAIVDDLLRADPRNPAEERAAISRGTNQLRVIALGVAQWKLKG</sequence>
<dbReference type="Pfam" id="PF00440">
    <property type="entry name" value="TetR_N"/>
    <property type="match status" value="1"/>
</dbReference>
<dbReference type="eggNOG" id="COG1309">
    <property type="taxonomic scope" value="Bacteria"/>
</dbReference>
<protein>
    <submittedName>
        <fullName evidence="4">Possible transcriptional regulator, TetR family protein</fullName>
    </submittedName>
</protein>
<evidence type="ECO:0000256" key="1">
    <source>
        <dbReference type="ARBA" id="ARBA00023125"/>
    </source>
</evidence>
<organism evidence="4 5">
    <name type="scientific">Hoyosella subflava (strain DSM 45089 / JCM 17490 / NBRC 109087 / DQS3-9A1)</name>
    <name type="common">Amycolicicoccus subflavus</name>
    <dbReference type="NCBI Taxonomy" id="443218"/>
    <lineage>
        <taxon>Bacteria</taxon>
        <taxon>Bacillati</taxon>
        <taxon>Actinomycetota</taxon>
        <taxon>Actinomycetes</taxon>
        <taxon>Mycobacteriales</taxon>
        <taxon>Hoyosellaceae</taxon>
        <taxon>Hoyosella</taxon>
    </lineage>
</organism>
<dbReference type="GO" id="GO:0003677">
    <property type="term" value="F:DNA binding"/>
    <property type="evidence" value="ECO:0007669"/>
    <property type="project" value="UniProtKB-UniRule"/>
</dbReference>
<keyword evidence="1 2" id="KW-0238">DNA-binding</keyword>
<dbReference type="InterPro" id="IPR009057">
    <property type="entry name" value="Homeodomain-like_sf"/>
</dbReference>
<dbReference type="AlphaFoldDB" id="F6ES48"/>
<evidence type="ECO:0000313" key="4">
    <source>
        <dbReference type="EMBL" id="AEF42052.1"/>
    </source>
</evidence>
<feature type="domain" description="HTH tetR-type" evidence="3">
    <location>
        <begin position="45"/>
        <end position="105"/>
    </location>
</feature>
<proteinExistence type="predicted"/>
<dbReference type="Gene3D" id="1.10.10.60">
    <property type="entry name" value="Homeodomain-like"/>
    <property type="match status" value="1"/>
</dbReference>
<dbReference type="Gene3D" id="1.10.357.10">
    <property type="entry name" value="Tetracycline Repressor, domain 2"/>
    <property type="match status" value="1"/>
</dbReference>
<evidence type="ECO:0000256" key="2">
    <source>
        <dbReference type="PROSITE-ProRule" id="PRU00335"/>
    </source>
</evidence>
<dbReference type="InterPro" id="IPR050692">
    <property type="entry name" value="HTH_transcr_repressor_FabR"/>
</dbReference>
<keyword evidence="5" id="KW-1185">Reference proteome</keyword>